<reference evidence="2" key="1">
    <citation type="submission" date="2016-06" db="EMBL/GenBank/DDBJ databases">
        <authorList>
            <person name="Varghese N."/>
            <person name="Submissions Spin"/>
        </authorList>
    </citation>
    <scope>NUCLEOTIDE SEQUENCE [LARGE SCALE GENOMIC DNA]</scope>
    <source>
        <strain evidence="2">DSM 43903</strain>
    </source>
</reference>
<dbReference type="RefSeq" id="WP_091104479.1">
    <property type="nucleotide sequence ID" value="NZ_FMHZ01000002.1"/>
</dbReference>
<dbReference type="Proteomes" id="UP000199001">
    <property type="component" value="Unassembled WGS sequence"/>
</dbReference>
<evidence type="ECO:0000313" key="1">
    <source>
        <dbReference type="EMBL" id="SCL68642.1"/>
    </source>
</evidence>
<gene>
    <name evidence="1" type="ORF">GA0070606_4835</name>
</gene>
<accession>A0A1C6VR19</accession>
<dbReference type="AlphaFoldDB" id="A0A1C6VR19"/>
<sequence length="116" mass="12825">MDYETVGKICLQQNAWVVARVEFVVLHNGEMVHIKCDTGDVRLGQKIVVDPGKQCKMSDGSLMPTGALFSLYVFVVWGNDVQAHEIFKYESGNSRTANYTLTGTTLDSHLQLTGIS</sequence>
<organism evidence="1 2">
    <name type="scientific">Micromonospora citrea</name>
    <dbReference type="NCBI Taxonomy" id="47855"/>
    <lineage>
        <taxon>Bacteria</taxon>
        <taxon>Bacillati</taxon>
        <taxon>Actinomycetota</taxon>
        <taxon>Actinomycetes</taxon>
        <taxon>Micromonosporales</taxon>
        <taxon>Micromonosporaceae</taxon>
        <taxon>Micromonospora</taxon>
    </lineage>
</organism>
<dbReference type="EMBL" id="FMHZ01000002">
    <property type="protein sequence ID" value="SCL68642.1"/>
    <property type="molecule type" value="Genomic_DNA"/>
</dbReference>
<protein>
    <submittedName>
        <fullName evidence="1">Uncharacterized protein</fullName>
    </submittedName>
</protein>
<proteinExistence type="predicted"/>
<keyword evidence="2" id="KW-1185">Reference proteome</keyword>
<evidence type="ECO:0000313" key="2">
    <source>
        <dbReference type="Proteomes" id="UP000199001"/>
    </source>
</evidence>
<name>A0A1C6VR19_9ACTN</name>
<dbReference type="OrthoDB" id="964028at2"/>